<proteinExistence type="predicted"/>
<dbReference type="AlphaFoldDB" id="A0A5Y1YCW4"/>
<dbReference type="EMBL" id="AAIBIC010000040">
    <property type="protein sequence ID" value="ECC3916869.1"/>
    <property type="molecule type" value="Genomic_DNA"/>
</dbReference>
<name>A0A5Y1YCW4_SALDZ</name>
<sequence length="69" mass="8002">MEDGEKVVDCRTKSEVNMRGRLHFTFLVLRLLCDLTPALAGRFASQNSKFPPVQLSDEQLKVYSFEYYI</sequence>
<comment type="caution">
    <text evidence="1">The sequence shown here is derived from an EMBL/GenBank/DDBJ whole genome shotgun (WGS) entry which is preliminary data.</text>
</comment>
<dbReference type="Proteomes" id="UP000839735">
    <property type="component" value="Unassembled WGS sequence"/>
</dbReference>
<reference evidence="1" key="1">
    <citation type="submission" date="2018-08" db="EMBL/GenBank/DDBJ databases">
        <authorList>
            <person name="Ashton P.M."/>
            <person name="Dallman T."/>
            <person name="Nair S."/>
            <person name="De Pinna E."/>
            <person name="Peters T."/>
            <person name="Grant K."/>
        </authorList>
    </citation>
    <scope>NUCLEOTIDE SEQUENCE [LARGE SCALE GENOMIC DNA]</scope>
    <source>
        <strain evidence="1">294779</strain>
    </source>
</reference>
<protein>
    <submittedName>
        <fullName evidence="1">Uncharacterized protein</fullName>
    </submittedName>
</protein>
<evidence type="ECO:0000313" key="1">
    <source>
        <dbReference type="EMBL" id="ECC3916869.1"/>
    </source>
</evidence>
<organism evidence="1">
    <name type="scientific">Salmonella diarizonae</name>
    <dbReference type="NCBI Taxonomy" id="59204"/>
    <lineage>
        <taxon>Bacteria</taxon>
        <taxon>Pseudomonadati</taxon>
        <taxon>Pseudomonadota</taxon>
        <taxon>Gammaproteobacteria</taxon>
        <taxon>Enterobacterales</taxon>
        <taxon>Enterobacteriaceae</taxon>
        <taxon>Salmonella</taxon>
    </lineage>
</organism>
<accession>A0A5Y1YCW4</accession>
<gene>
    <name evidence="1" type="ORF">CTQ69_23445</name>
</gene>